<reference evidence="2" key="1">
    <citation type="submission" date="2018-07" db="EMBL/GenBank/DDBJ databases">
        <authorList>
            <consortium name="PulseNet: The National Subtyping Network for Foodborne Disease Surveillance"/>
            <person name="Tarr C.L."/>
            <person name="Trees E."/>
            <person name="Katz L.S."/>
            <person name="Carleton-Romer H.A."/>
            <person name="Stroika S."/>
            <person name="Kucerova Z."/>
            <person name="Roache K.F."/>
            <person name="Sabol A.L."/>
            <person name="Besser J."/>
            <person name="Gerner-Smidt P."/>
        </authorList>
    </citation>
    <scope>NUCLEOTIDE SEQUENCE</scope>
    <source>
        <strain evidence="2">2015AM-0391</strain>
    </source>
</reference>
<keyword evidence="1" id="KW-0812">Transmembrane</keyword>
<sequence length="65" mass="7399">MLKKIPFFKKSVYWTEILPFLIFNWLMIVVQVICIAVLLVGTFDIILNNVGEPVEGSLGTITRSE</sequence>
<organism evidence="2">
    <name type="scientific">Salmonella enterica subsp. enterica serovar Cotham</name>
    <dbReference type="NCBI Taxonomy" id="2572724"/>
    <lineage>
        <taxon>Bacteria</taxon>
        <taxon>Pseudomonadati</taxon>
        <taxon>Pseudomonadota</taxon>
        <taxon>Gammaproteobacteria</taxon>
        <taxon>Enterobacterales</taxon>
        <taxon>Enterobacteriaceae</taxon>
        <taxon>Salmonella</taxon>
    </lineage>
</organism>
<evidence type="ECO:0000256" key="1">
    <source>
        <dbReference type="SAM" id="Phobius"/>
    </source>
</evidence>
<comment type="caution">
    <text evidence="2">The sequence shown here is derived from an EMBL/GenBank/DDBJ whole genome shotgun (WGS) entry which is preliminary data.</text>
</comment>
<protein>
    <submittedName>
        <fullName evidence="2">Uncharacterized protein</fullName>
    </submittedName>
</protein>
<accession>A0A5I1ML47</accession>
<name>A0A5I1ML47_SALET</name>
<gene>
    <name evidence="2" type="ORF">CG757_05040</name>
</gene>
<keyword evidence="1" id="KW-0472">Membrane</keyword>
<feature type="transmembrane region" description="Helical" evidence="1">
    <location>
        <begin position="21"/>
        <end position="47"/>
    </location>
</feature>
<dbReference type="EMBL" id="AAKOIS010000001">
    <property type="protein sequence ID" value="ECT9335997.1"/>
    <property type="molecule type" value="Genomic_DNA"/>
</dbReference>
<keyword evidence="1" id="KW-1133">Transmembrane helix</keyword>
<proteinExistence type="predicted"/>
<evidence type="ECO:0000313" key="2">
    <source>
        <dbReference type="EMBL" id="ECT9335997.1"/>
    </source>
</evidence>
<dbReference type="AlphaFoldDB" id="A0A5I1ML47"/>